<dbReference type="GO" id="GO:0005829">
    <property type="term" value="C:cytosol"/>
    <property type="evidence" value="ECO:0007669"/>
    <property type="project" value="TreeGrafter"/>
</dbReference>
<organism evidence="7 8">
    <name type="scientific">Fistulifera solaris</name>
    <name type="common">Oleaginous diatom</name>
    <dbReference type="NCBI Taxonomy" id="1519565"/>
    <lineage>
        <taxon>Eukaryota</taxon>
        <taxon>Sar</taxon>
        <taxon>Stramenopiles</taxon>
        <taxon>Ochrophyta</taxon>
        <taxon>Bacillariophyta</taxon>
        <taxon>Bacillariophyceae</taxon>
        <taxon>Bacillariophycidae</taxon>
        <taxon>Naviculales</taxon>
        <taxon>Naviculaceae</taxon>
        <taxon>Fistulifera</taxon>
    </lineage>
</organism>
<dbReference type="GO" id="GO:0043022">
    <property type="term" value="F:ribosome binding"/>
    <property type="evidence" value="ECO:0007669"/>
    <property type="project" value="TreeGrafter"/>
</dbReference>
<evidence type="ECO:0000259" key="5">
    <source>
        <dbReference type="Pfam" id="PF00707"/>
    </source>
</evidence>
<dbReference type="PANTHER" id="PTHR10938">
    <property type="entry name" value="TRANSLATION INITIATION FACTOR IF-3"/>
    <property type="match status" value="1"/>
</dbReference>
<comment type="caution">
    <text evidence="7">The sequence shown here is derived from an EMBL/GenBank/DDBJ whole genome shotgun (WGS) entry which is preliminary data.</text>
</comment>
<feature type="compositionally biased region" description="Basic and acidic residues" evidence="4">
    <location>
        <begin position="290"/>
        <end position="302"/>
    </location>
</feature>
<dbReference type="EMBL" id="BDSP01000074">
    <property type="protein sequence ID" value="GAX13970.1"/>
    <property type="molecule type" value="Genomic_DNA"/>
</dbReference>
<dbReference type="InterPro" id="IPR019815">
    <property type="entry name" value="Translation_initiation_fac_3_C"/>
</dbReference>
<name>A0A1Z5JIX4_FISSO</name>
<sequence>MGTVTATTQTPHLRKSRLKDNNQSFSDANIAAASQSNLDTYLFSIFIKESTMRSLLHIPLLFFLVSSSQGFLQPAFAPRHGTSTRLFARQQNQPAIEVPVMNEEIKAKEIRVIASVTGGKDEALGIMSLVDALAKAKELGGLDLILINDKADPPVCKIADYSKYRYMLEKKAKELKKNSKATEVKEVKMSYKIDVHDYDVRKKSAIKFIKQGNRVKATVMFRGREVQHDNLGFDLLEKLAVDLSSVCIKESRPKREGRNLSIIFSPKAEILKAVNDDRKNKDKSKKQKKRQELEERMAKKDGTSVVANDDDDDDDDDLMDEEEYDDDDEDIDDSLDSLLGSDKITDDLFSR</sequence>
<dbReference type="InterPro" id="IPR036788">
    <property type="entry name" value="T_IF-3_C_sf"/>
</dbReference>
<evidence type="ECO:0000256" key="1">
    <source>
        <dbReference type="ARBA" id="ARBA00005439"/>
    </source>
</evidence>
<dbReference type="Gene3D" id="3.30.110.10">
    <property type="entry name" value="Translation initiation factor 3 (IF-3), C-terminal domain"/>
    <property type="match status" value="1"/>
</dbReference>
<dbReference type="Gene3D" id="3.10.20.80">
    <property type="entry name" value="Translation initiation factor 3 (IF-3), N-terminal domain"/>
    <property type="match status" value="1"/>
</dbReference>
<feature type="compositionally biased region" description="Acidic residues" evidence="4">
    <location>
        <begin position="308"/>
        <end position="335"/>
    </location>
</feature>
<dbReference type="Pfam" id="PF05198">
    <property type="entry name" value="IF3_N"/>
    <property type="match status" value="1"/>
</dbReference>
<dbReference type="HAMAP" id="MF_00080">
    <property type="entry name" value="IF_3"/>
    <property type="match status" value="1"/>
</dbReference>
<dbReference type="InterPro" id="IPR001288">
    <property type="entry name" value="Translation_initiation_fac_3"/>
</dbReference>
<dbReference type="SUPFAM" id="SSF54364">
    <property type="entry name" value="Translation initiation factor IF3, N-terminal domain"/>
    <property type="match status" value="1"/>
</dbReference>
<dbReference type="SUPFAM" id="SSF55200">
    <property type="entry name" value="Translation initiation factor IF3, C-terminal domain"/>
    <property type="match status" value="1"/>
</dbReference>
<keyword evidence="2 7" id="KW-0396">Initiation factor</keyword>
<dbReference type="Pfam" id="PF00707">
    <property type="entry name" value="IF3_C"/>
    <property type="match status" value="1"/>
</dbReference>
<evidence type="ECO:0000256" key="4">
    <source>
        <dbReference type="SAM" id="MobiDB-lite"/>
    </source>
</evidence>
<feature type="domain" description="Translation initiation factor 3 N-terminal" evidence="6">
    <location>
        <begin position="101"/>
        <end position="174"/>
    </location>
</feature>
<dbReference type="OrthoDB" id="21573at2759"/>
<dbReference type="GO" id="GO:0032790">
    <property type="term" value="P:ribosome disassembly"/>
    <property type="evidence" value="ECO:0007669"/>
    <property type="project" value="TreeGrafter"/>
</dbReference>
<dbReference type="PANTHER" id="PTHR10938:SF0">
    <property type="entry name" value="TRANSLATION INITIATION FACTOR IF-3, MITOCHONDRIAL"/>
    <property type="match status" value="1"/>
</dbReference>
<evidence type="ECO:0000313" key="7">
    <source>
        <dbReference type="EMBL" id="GAX13970.1"/>
    </source>
</evidence>
<protein>
    <submittedName>
        <fullName evidence="7">Translation initiation factor IF-3</fullName>
    </submittedName>
</protein>
<evidence type="ECO:0000256" key="2">
    <source>
        <dbReference type="ARBA" id="ARBA00022540"/>
    </source>
</evidence>
<accession>A0A1Z5JIX4</accession>
<dbReference type="InterPro" id="IPR036787">
    <property type="entry name" value="T_IF-3_N_sf"/>
</dbReference>
<evidence type="ECO:0000313" key="8">
    <source>
        <dbReference type="Proteomes" id="UP000198406"/>
    </source>
</evidence>
<evidence type="ECO:0000256" key="3">
    <source>
        <dbReference type="ARBA" id="ARBA00022917"/>
    </source>
</evidence>
<gene>
    <name evidence="7" type="ORF">FisN_5Lh122</name>
</gene>
<comment type="similarity">
    <text evidence="1">Belongs to the IF-3 family.</text>
</comment>
<keyword evidence="3" id="KW-0648">Protein biosynthesis</keyword>
<evidence type="ECO:0000259" key="6">
    <source>
        <dbReference type="Pfam" id="PF05198"/>
    </source>
</evidence>
<dbReference type="GO" id="GO:0003743">
    <property type="term" value="F:translation initiation factor activity"/>
    <property type="evidence" value="ECO:0007669"/>
    <property type="project" value="UniProtKB-KW"/>
</dbReference>
<dbReference type="GO" id="GO:0016020">
    <property type="term" value="C:membrane"/>
    <property type="evidence" value="ECO:0007669"/>
    <property type="project" value="TreeGrafter"/>
</dbReference>
<dbReference type="Proteomes" id="UP000198406">
    <property type="component" value="Unassembled WGS sequence"/>
</dbReference>
<reference evidence="7 8" key="1">
    <citation type="journal article" date="2015" name="Plant Cell">
        <title>Oil accumulation by the oleaginous diatom Fistulifera solaris as revealed by the genome and transcriptome.</title>
        <authorList>
            <person name="Tanaka T."/>
            <person name="Maeda Y."/>
            <person name="Veluchamy A."/>
            <person name="Tanaka M."/>
            <person name="Abida H."/>
            <person name="Marechal E."/>
            <person name="Bowler C."/>
            <person name="Muto M."/>
            <person name="Sunaga Y."/>
            <person name="Tanaka M."/>
            <person name="Yoshino T."/>
            <person name="Taniguchi T."/>
            <person name="Fukuda Y."/>
            <person name="Nemoto M."/>
            <person name="Matsumoto M."/>
            <person name="Wong P.S."/>
            <person name="Aburatani S."/>
            <person name="Fujibuchi W."/>
        </authorList>
    </citation>
    <scope>NUCLEOTIDE SEQUENCE [LARGE SCALE GENOMIC DNA]</scope>
    <source>
        <strain evidence="7 8">JPCC DA0580</strain>
    </source>
</reference>
<feature type="region of interest" description="Disordered" evidence="4">
    <location>
        <begin position="275"/>
        <end position="338"/>
    </location>
</feature>
<feature type="domain" description="Translation initiation factor 3 C-terminal" evidence="5">
    <location>
        <begin position="182"/>
        <end position="267"/>
    </location>
</feature>
<dbReference type="NCBIfam" id="TIGR00168">
    <property type="entry name" value="infC"/>
    <property type="match status" value="1"/>
</dbReference>
<keyword evidence="8" id="KW-1185">Reference proteome</keyword>
<proteinExistence type="inferred from homology"/>
<dbReference type="AlphaFoldDB" id="A0A1Z5JIX4"/>
<dbReference type="InParanoid" id="A0A1Z5JIX4"/>
<dbReference type="InterPro" id="IPR019814">
    <property type="entry name" value="Translation_initiation_fac_3_N"/>
</dbReference>
<dbReference type="FunFam" id="3.30.110.10:FF:000001">
    <property type="entry name" value="Translation initiation factor IF-3"/>
    <property type="match status" value="1"/>
</dbReference>